<evidence type="ECO:0000313" key="1">
    <source>
        <dbReference type="EMBL" id="KAF9441636.1"/>
    </source>
</evidence>
<dbReference type="AlphaFoldDB" id="A0A9P5X2S8"/>
<dbReference type="EMBL" id="MU151833">
    <property type="protein sequence ID" value="KAF9441636.1"/>
    <property type="molecule type" value="Genomic_DNA"/>
</dbReference>
<reference evidence="2" key="1">
    <citation type="submission" date="2020-11" db="EMBL/GenBank/DDBJ databases">
        <authorList>
            <consortium name="DOE Joint Genome Institute"/>
            <person name="Ahrendt S."/>
            <person name="Riley R."/>
            <person name="Andreopoulos W."/>
            <person name="Labutti K."/>
            <person name="Pangilinan J."/>
            <person name="Ruiz-Duenas F.J."/>
            <person name="Barrasa J.M."/>
            <person name="Sanchez-Garcia M."/>
            <person name="Camarero S."/>
            <person name="Miyauchi S."/>
            <person name="Serrano A."/>
            <person name="Linde D."/>
            <person name="Babiker R."/>
            <person name="Drula E."/>
            <person name="Ayuso-Fernandez I."/>
            <person name="Pacheco R."/>
            <person name="Padilla G."/>
            <person name="Ferreira P."/>
            <person name="Barriuso J."/>
            <person name="Kellner H."/>
            <person name="Castanera R."/>
            <person name="Alfaro M."/>
            <person name="Ramirez L."/>
            <person name="Pisabarro A.G."/>
            <person name="Kuo A."/>
            <person name="Tritt A."/>
            <person name="Lipzen A."/>
            <person name="He G."/>
            <person name="Yan M."/>
            <person name="Ng V."/>
            <person name="Cullen D."/>
            <person name="Martin F."/>
            <person name="Rosso M.-N."/>
            <person name="Henrissat B."/>
            <person name="Hibbett D."/>
            <person name="Martinez A.T."/>
            <person name="Grigoriev I.V."/>
        </authorList>
    </citation>
    <scope>NUCLEOTIDE SEQUENCE</scope>
    <source>
        <strain evidence="2">MF-IS2</strain>
    </source>
</reference>
<proteinExistence type="predicted"/>
<comment type="caution">
    <text evidence="2">The sequence shown here is derived from an EMBL/GenBank/DDBJ whole genome shotgun (WGS) entry which is preliminary data.</text>
</comment>
<evidence type="ECO:0000313" key="3">
    <source>
        <dbReference type="Proteomes" id="UP000807342"/>
    </source>
</evidence>
<dbReference type="EMBL" id="MU151608">
    <property type="protein sequence ID" value="KAF9442559.1"/>
    <property type="molecule type" value="Genomic_DNA"/>
</dbReference>
<dbReference type="Proteomes" id="UP000807342">
    <property type="component" value="Unassembled WGS sequence"/>
</dbReference>
<organism evidence="2 3">
    <name type="scientific">Macrolepiota fuliginosa MF-IS2</name>
    <dbReference type="NCBI Taxonomy" id="1400762"/>
    <lineage>
        <taxon>Eukaryota</taxon>
        <taxon>Fungi</taxon>
        <taxon>Dikarya</taxon>
        <taxon>Basidiomycota</taxon>
        <taxon>Agaricomycotina</taxon>
        <taxon>Agaricomycetes</taxon>
        <taxon>Agaricomycetidae</taxon>
        <taxon>Agaricales</taxon>
        <taxon>Agaricineae</taxon>
        <taxon>Agaricaceae</taxon>
        <taxon>Macrolepiota</taxon>
    </lineage>
</organism>
<gene>
    <name evidence="2" type="ORF">P691DRAFT_765093</name>
    <name evidence="1" type="ORF">P691DRAFT_766053</name>
</gene>
<name>A0A9P5X2S8_9AGAR</name>
<sequence>MTSRSPSARTLASNDAPCGIPSLPSELLTAIFRYLTWVPYGIEPSDLGPEAWCSTAWMENKLQHRECVSEIVTKWGMVCKSWYWLLSPFLAEWITLRHTEHLPQILSLVRSPTPWSNTNNLGWYAKRLDIAITRDQGPLEEKTLTALVQVIQRLRNLEVFTLKTNTTFSRMTIDPRILHALSPKLRVITWLDGYRLPPTAEAWSAFLVSHPNLTSICPPFQTRTIWSPPNSPSPIAPSLEHVFLRDAIGYPDYPDLGLLGYLPSLKRVTLSRLSSGSILPRNVNLLKAHRTTLTNVILCLPHIQSEAISTLQAIYDSSPHLIRVDLIIERWDRRSVEWHFPPSVKEVGVRVRKRGAARVEDVLAFLVWITRLSRGKSQEPGMVQFLDDHNTDQMLVHCAVLVKNTQWIITSWQKRNGELLDLMSLKGLVDIARRAETNVRVRESRFRTGNAVFLQMIIDVLYI</sequence>
<dbReference type="OrthoDB" id="3232644at2759"/>
<accession>A0A9P5X2S8</accession>
<evidence type="ECO:0000313" key="2">
    <source>
        <dbReference type="EMBL" id="KAF9442559.1"/>
    </source>
</evidence>
<keyword evidence="3" id="KW-1185">Reference proteome</keyword>
<protein>
    <submittedName>
        <fullName evidence="2">Uncharacterized protein</fullName>
    </submittedName>
</protein>